<gene>
    <name evidence="6" type="ORF">HNR39_003968</name>
</gene>
<dbReference type="Pfam" id="PF07690">
    <property type="entry name" value="MFS_1"/>
    <property type="match status" value="1"/>
</dbReference>
<dbReference type="AlphaFoldDB" id="A0A840RW46"/>
<name>A0A840RW46_9BURK</name>
<feature type="transmembrane region" description="Helical" evidence="4">
    <location>
        <begin position="138"/>
        <end position="159"/>
    </location>
</feature>
<feature type="transmembrane region" description="Helical" evidence="4">
    <location>
        <begin position="75"/>
        <end position="98"/>
    </location>
</feature>
<proteinExistence type="predicted"/>
<feature type="domain" description="Major facilitator superfamily (MFS) profile" evidence="5">
    <location>
        <begin position="12"/>
        <end position="171"/>
    </location>
</feature>
<evidence type="ECO:0000313" key="6">
    <source>
        <dbReference type="EMBL" id="MBB5202105.1"/>
    </source>
</evidence>
<dbReference type="InterPro" id="IPR011701">
    <property type="entry name" value="MFS"/>
</dbReference>
<dbReference type="InterPro" id="IPR036259">
    <property type="entry name" value="MFS_trans_sf"/>
</dbReference>
<evidence type="ECO:0000256" key="2">
    <source>
        <dbReference type="ARBA" id="ARBA00022989"/>
    </source>
</evidence>
<feature type="transmembrane region" description="Helical" evidence="4">
    <location>
        <begin position="46"/>
        <end position="68"/>
    </location>
</feature>
<dbReference type="InterPro" id="IPR020846">
    <property type="entry name" value="MFS_dom"/>
</dbReference>
<evidence type="ECO:0000259" key="5">
    <source>
        <dbReference type="PROSITE" id="PS50850"/>
    </source>
</evidence>
<dbReference type="SUPFAM" id="SSF103473">
    <property type="entry name" value="MFS general substrate transporter"/>
    <property type="match status" value="1"/>
</dbReference>
<keyword evidence="1 4" id="KW-0812">Transmembrane</keyword>
<sequence length="171" mass="18066">MPIEVNKNNTLIITIICIALVALNLRPSMASFGPLLTQITSSIDITYTQISLLTMLPVIAIGIGMFFAGKIKSMIGLVPGVFISLALIGLATGARYFYFDVTGLIVTAIISGLGIAIIQALMPAFIKSNFTNTSLLMGFYATAIMGGATISASMSPWLANKLNSWQLSLAA</sequence>
<dbReference type="EMBL" id="JACHHQ010000010">
    <property type="protein sequence ID" value="MBB5202105.1"/>
    <property type="molecule type" value="Genomic_DNA"/>
</dbReference>
<keyword evidence="3 4" id="KW-0472">Membrane</keyword>
<dbReference type="GO" id="GO:0022857">
    <property type="term" value="F:transmembrane transporter activity"/>
    <property type="evidence" value="ECO:0007669"/>
    <property type="project" value="InterPro"/>
</dbReference>
<dbReference type="PROSITE" id="PS50850">
    <property type="entry name" value="MFS"/>
    <property type="match status" value="1"/>
</dbReference>
<protein>
    <submittedName>
        <fullName evidence="6">Cyanate permease</fullName>
    </submittedName>
</protein>
<accession>A0A840RW46</accession>
<keyword evidence="2 4" id="KW-1133">Transmembrane helix</keyword>
<evidence type="ECO:0000313" key="7">
    <source>
        <dbReference type="Proteomes" id="UP000571084"/>
    </source>
</evidence>
<feature type="transmembrane region" description="Helical" evidence="4">
    <location>
        <begin position="104"/>
        <end position="126"/>
    </location>
</feature>
<dbReference type="PANTHER" id="PTHR23523">
    <property type="match status" value="1"/>
</dbReference>
<evidence type="ECO:0000256" key="3">
    <source>
        <dbReference type="ARBA" id="ARBA00023136"/>
    </source>
</evidence>
<dbReference type="Proteomes" id="UP000571084">
    <property type="component" value="Unassembled WGS sequence"/>
</dbReference>
<dbReference type="InterPro" id="IPR052524">
    <property type="entry name" value="MFS_Cyanate_Porter"/>
</dbReference>
<reference evidence="6 7" key="1">
    <citation type="submission" date="2020-08" db="EMBL/GenBank/DDBJ databases">
        <title>Genomic Encyclopedia of Type Strains, Phase IV (KMG-IV): sequencing the most valuable type-strain genomes for metagenomic binning, comparative biology and taxonomic classification.</title>
        <authorList>
            <person name="Goeker M."/>
        </authorList>
    </citation>
    <scope>NUCLEOTIDE SEQUENCE [LARGE SCALE GENOMIC DNA]</scope>
    <source>
        <strain evidence="6 7">DSM 23240</strain>
    </source>
</reference>
<organism evidence="6 7">
    <name type="scientific">Glaciimonas immobilis</name>
    <dbReference type="NCBI Taxonomy" id="728004"/>
    <lineage>
        <taxon>Bacteria</taxon>
        <taxon>Pseudomonadati</taxon>
        <taxon>Pseudomonadota</taxon>
        <taxon>Betaproteobacteria</taxon>
        <taxon>Burkholderiales</taxon>
        <taxon>Oxalobacteraceae</taxon>
        <taxon>Glaciimonas</taxon>
    </lineage>
</organism>
<evidence type="ECO:0000256" key="4">
    <source>
        <dbReference type="SAM" id="Phobius"/>
    </source>
</evidence>
<dbReference type="Gene3D" id="1.20.1250.20">
    <property type="entry name" value="MFS general substrate transporter like domains"/>
    <property type="match status" value="1"/>
</dbReference>
<keyword evidence="7" id="KW-1185">Reference proteome</keyword>
<evidence type="ECO:0000256" key="1">
    <source>
        <dbReference type="ARBA" id="ARBA00022692"/>
    </source>
</evidence>
<comment type="caution">
    <text evidence="6">The sequence shown here is derived from an EMBL/GenBank/DDBJ whole genome shotgun (WGS) entry which is preliminary data.</text>
</comment>
<dbReference type="PANTHER" id="PTHR23523:SF1">
    <property type="entry name" value="CYANATE TRANSPORT PROTEIN CYNX"/>
    <property type="match status" value="1"/>
</dbReference>